<dbReference type="AlphaFoldDB" id="A0A132B6R3"/>
<reference evidence="2 3" key="1">
    <citation type="submission" date="2015-10" db="EMBL/GenBank/DDBJ databases">
        <title>Full genome of DAOMC 229536 Phialocephala scopiformis, a fungal endophyte of spruce producing the potent anti-insectan compound rugulosin.</title>
        <authorList>
            <consortium name="DOE Joint Genome Institute"/>
            <person name="Walker A.K."/>
            <person name="Frasz S.L."/>
            <person name="Seifert K.A."/>
            <person name="Miller J.D."/>
            <person name="Mondo S.J."/>
            <person name="Labutti K."/>
            <person name="Lipzen A."/>
            <person name="Dockter R."/>
            <person name="Kennedy M."/>
            <person name="Grigoriev I.V."/>
            <person name="Spatafora J.W."/>
        </authorList>
    </citation>
    <scope>NUCLEOTIDE SEQUENCE [LARGE SCALE GENOMIC DNA]</scope>
    <source>
        <strain evidence="2 3">CBS 120377</strain>
    </source>
</reference>
<evidence type="ECO:0000313" key="3">
    <source>
        <dbReference type="Proteomes" id="UP000070700"/>
    </source>
</evidence>
<proteinExistence type="predicted"/>
<keyword evidence="1" id="KW-0472">Membrane</keyword>
<protein>
    <submittedName>
        <fullName evidence="2">Uncharacterized protein</fullName>
    </submittedName>
</protein>
<feature type="transmembrane region" description="Helical" evidence="1">
    <location>
        <begin position="31"/>
        <end position="49"/>
    </location>
</feature>
<sequence>MYNLPAPVVAVWLALWIALLCIRRELPIRHFQLLISWSIFYFSTVNAVMTRTDWRQGENFSGMMFSCLAALFNTLCHFYNFEDPHPKFALAAGSWEGLVAEGAREEGDGEGSPRVNVCSPIVYAVSDQSIAISRSSSEQLMVSAMDQLGTGSPR</sequence>
<keyword evidence="1" id="KW-0812">Transmembrane</keyword>
<dbReference type="InParanoid" id="A0A132B6R3"/>
<name>A0A132B6R3_MOLSC</name>
<gene>
    <name evidence="2" type="ORF">LY89DRAFT_677413</name>
</gene>
<dbReference type="EMBL" id="KQ947437">
    <property type="protein sequence ID" value="KUJ08095.1"/>
    <property type="molecule type" value="Genomic_DNA"/>
</dbReference>
<evidence type="ECO:0000313" key="2">
    <source>
        <dbReference type="EMBL" id="KUJ08095.1"/>
    </source>
</evidence>
<dbReference type="KEGG" id="psco:LY89DRAFT_677413"/>
<dbReference type="Proteomes" id="UP000070700">
    <property type="component" value="Unassembled WGS sequence"/>
</dbReference>
<keyword evidence="1" id="KW-1133">Transmembrane helix</keyword>
<accession>A0A132B6R3</accession>
<organism evidence="2 3">
    <name type="scientific">Mollisia scopiformis</name>
    <name type="common">Conifer needle endophyte fungus</name>
    <name type="synonym">Phialocephala scopiformis</name>
    <dbReference type="NCBI Taxonomy" id="149040"/>
    <lineage>
        <taxon>Eukaryota</taxon>
        <taxon>Fungi</taxon>
        <taxon>Dikarya</taxon>
        <taxon>Ascomycota</taxon>
        <taxon>Pezizomycotina</taxon>
        <taxon>Leotiomycetes</taxon>
        <taxon>Helotiales</taxon>
        <taxon>Mollisiaceae</taxon>
        <taxon>Mollisia</taxon>
    </lineage>
</organism>
<feature type="transmembrane region" description="Helical" evidence="1">
    <location>
        <begin position="6"/>
        <end position="22"/>
    </location>
</feature>
<feature type="transmembrane region" description="Helical" evidence="1">
    <location>
        <begin position="61"/>
        <end position="81"/>
    </location>
</feature>
<dbReference type="GeneID" id="28823404"/>
<dbReference type="RefSeq" id="XP_018062450.1">
    <property type="nucleotide sequence ID" value="XM_018213678.1"/>
</dbReference>
<evidence type="ECO:0000256" key="1">
    <source>
        <dbReference type="SAM" id="Phobius"/>
    </source>
</evidence>
<keyword evidence="3" id="KW-1185">Reference proteome</keyword>